<comment type="caution">
    <text evidence="1">The sequence shown here is derived from an EMBL/GenBank/DDBJ whole genome shotgun (WGS) entry which is preliminary data.</text>
</comment>
<dbReference type="AlphaFoldDB" id="A0AAD7VDC0"/>
<evidence type="ECO:0000313" key="1">
    <source>
        <dbReference type="EMBL" id="KAJ7971558.1"/>
    </source>
</evidence>
<accession>A0AAD7VDC0</accession>
<proteinExistence type="predicted"/>
<protein>
    <submittedName>
        <fullName evidence="1">Uncharacterized protein</fullName>
    </submittedName>
</protein>
<dbReference type="EMBL" id="JARAOO010000004">
    <property type="protein sequence ID" value="KAJ7971558.1"/>
    <property type="molecule type" value="Genomic_DNA"/>
</dbReference>
<evidence type="ECO:0000313" key="2">
    <source>
        <dbReference type="Proteomes" id="UP001163823"/>
    </source>
</evidence>
<keyword evidence="2" id="KW-1185">Reference proteome</keyword>
<dbReference type="Proteomes" id="UP001163823">
    <property type="component" value="Chromosome 4"/>
</dbReference>
<sequence>MVQVCPHKRGIRIGPNALKPTSVMDVQDADHVFRVNWKHIAITSTKLILLSSKFSHSSPFHLLLKVRRCELEKSLNGTSIIV</sequence>
<reference evidence="1" key="1">
    <citation type="journal article" date="2023" name="Science">
        <title>Elucidation of the pathway for biosynthesis of saponin adjuvants from the soapbark tree.</title>
        <authorList>
            <person name="Reed J."/>
            <person name="Orme A."/>
            <person name="El-Demerdash A."/>
            <person name="Owen C."/>
            <person name="Martin L.B.B."/>
            <person name="Misra R.C."/>
            <person name="Kikuchi S."/>
            <person name="Rejzek M."/>
            <person name="Martin A.C."/>
            <person name="Harkess A."/>
            <person name="Leebens-Mack J."/>
            <person name="Louveau T."/>
            <person name="Stephenson M.J."/>
            <person name="Osbourn A."/>
        </authorList>
    </citation>
    <scope>NUCLEOTIDE SEQUENCE</scope>
    <source>
        <strain evidence="1">S10</strain>
    </source>
</reference>
<dbReference type="KEGG" id="qsa:O6P43_009571"/>
<gene>
    <name evidence="1" type="ORF">O6P43_009571</name>
</gene>
<organism evidence="1 2">
    <name type="scientific">Quillaja saponaria</name>
    <name type="common">Soap bark tree</name>
    <dbReference type="NCBI Taxonomy" id="32244"/>
    <lineage>
        <taxon>Eukaryota</taxon>
        <taxon>Viridiplantae</taxon>
        <taxon>Streptophyta</taxon>
        <taxon>Embryophyta</taxon>
        <taxon>Tracheophyta</taxon>
        <taxon>Spermatophyta</taxon>
        <taxon>Magnoliopsida</taxon>
        <taxon>eudicotyledons</taxon>
        <taxon>Gunneridae</taxon>
        <taxon>Pentapetalae</taxon>
        <taxon>rosids</taxon>
        <taxon>fabids</taxon>
        <taxon>Fabales</taxon>
        <taxon>Quillajaceae</taxon>
        <taxon>Quillaja</taxon>
    </lineage>
</organism>
<name>A0AAD7VDC0_QUISA</name>